<dbReference type="InterPro" id="IPR000092">
    <property type="entry name" value="Polyprenyl_synt"/>
</dbReference>
<comment type="caution">
    <text evidence="10">The sequence shown here is derived from an EMBL/GenBank/DDBJ whole genome shotgun (WGS) entry which is preliminary data.</text>
</comment>
<comment type="cofactor">
    <cofactor evidence="1">
        <name>Mg(2+)</name>
        <dbReference type="ChEBI" id="CHEBI:18420"/>
    </cofactor>
</comment>
<dbReference type="SFLD" id="SFLDG01017">
    <property type="entry name" value="Polyprenyl_Transferase_Like"/>
    <property type="match status" value="1"/>
</dbReference>
<dbReference type="FunFam" id="1.10.600.10:FF:000021">
    <property type="entry name" value="Farnesyl pyrophosphate synthase"/>
    <property type="match status" value="1"/>
</dbReference>
<dbReference type="InterPro" id="IPR008949">
    <property type="entry name" value="Isoprenoid_synthase_dom_sf"/>
</dbReference>
<evidence type="ECO:0000256" key="9">
    <source>
        <dbReference type="RuleBase" id="RU004466"/>
    </source>
</evidence>
<gene>
    <name evidence="10" type="primary">FDPS</name>
    <name evidence="10" type="ORF">Bhyg_06131</name>
</gene>
<dbReference type="AlphaFoldDB" id="A0A9Q0N1L0"/>
<dbReference type="PROSITE" id="PS00444">
    <property type="entry name" value="POLYPRENYL_SYNTHASE_2"/>
    <property type="match status" value="1"/>
</dbReference>
<keyword evidence="4" id="KW-0479">Metal-binding</keyword>
<proteinExistence type="inferred from homology"/>
<dbReference type="GO" id="GO:0004337">
    <property type="term" value="F:(2E,6E)-farnesyl diphosphate synthase activity"/>
    <property type="evidence" value="ECO:0007669"/>
    <property type="project" value="TreeGrafter"/>
</dbReference>
<keyword evidence="11" id="KW-1185">Reference proteome</keyword>
<dbReference type="GO" id="GO:0045337">
    <property type="term" value="P:farnesyl diphosphate biosynthetic process"/>
    <property type="evidence" value="ECO:0007669"/>
    <property type="project" value="TreeGrafter"/>
</dbReference>
<dbReference type="PANTHER" id="PTHR11525">
    <property type="entry name" value="FARNESYL-PYROPHOSPHATE SYNTHETASE"/>
    <property type="match status" value="1"/>
</dbReference>
<name>A0A9Q0N1L0_9DIPT</name>
<sequence length="360" mass="41771">MRSLSTVNHSVPLAANFTAVSKSESREFMSVFPDLVRDLTDKTKKYDRADASKWFAKALQYNVPRGKKNRGLVTVMAYKILVDQNQLTPENLRKAQYLGWCVEMLQSVFLITDDIMDGSTTRRGQPCWYKNEDVGMMAINDGLMIENGIYYILKKNFEGTDYYIKLVELFHETMMITTIGQSLDVQTSTKDITSFTMDRYKAIVEHKTAFYTFYLPVALAMHMAGYTDPEVFRQVKTILLEMGYFFQVQDDFLDCFGNPEITGKIGTDIQENKCTWLSVLCMQRASRDQKEIMKECYGKSDPEKVKKIVELYAELGLPHTYTLYEEESYNLIKTHIQQTSRGVPHKLFFQIMDKIYRRDS</sequence>
<protein>
    <recommendedName>
        <fullName evidence="8">Farnesyl pyrophosphate synthase</fullName>
    </recommendedName>
</protein>
<dbReference type="OrthoDB" id="10257492at2759"/>
<dbReference type="InterPro" id="IPR039702">
    <property type="entry name" value="FPS1-like"/>
</dbReference>
<dbReference type="GO" id="GO:0004161">
    <property type="term" value="F:dimethylallyltranstransferase activity"/>
    <property type="evidence" value="ECO:0007669"/>
    <property type="project" value="TreeGrafter"/>
</dbReference>
<evidence type="ECO:0000256" key="6">
    <source>
        <dbReference type="ARBA" id="ARBA00023229"/>
    </source>
</evidence>
<evidence type="ECO:0000256" key="7">
    <source>
        <dbReference type="ARBA" id="ARBA00033740"/>
    </source>
</evidence>
<reference evidence="10" key="1">
    <citation type="submission" date="2022-07" db="EMBL/GenBank/DDBJ databases">
        <authorList>
            <person name="Trinca V."/>
            <person name="Uliana J.V.C."/>
            <person name="Torres T.T."/>
            <person name="Ward R.J."/>
            <person name="Monesi N."/>
        </authorList>
    </citation>
    <scope>NUCLEOTIDE SEQUENCE</scope>
    <source>
        <strain evidence="10">HSMRA1968</strain>
        <tissue evidence="10">Whole embryos</tissue>
    </source>
</reference>
<evidence type="ECO:0000256" key="3">
    <source>
        <dbReference type="ARBA" id="ARBA00022679"/>
    </source>
</evidence>
<comment type="pathway">
    <text evidence="7">Pheromone biosynthesis.</text>
</comment>
<dbReference type="PROSITE" id="PS00723">
    <property type="entry name" value="POLYPRENYL_SYNTHASE_1"/>
    <property type="match status" value="1"/>
</dbReference>
<dbReference type="Gene3D" id="1.10.600.10">
    <property type="entry name" value="Farnesyl Diphosphate Synthase"/>
    <property type="match status" value="1"/>
</dbReference>
<accession>A0A9Q0N1L0</accession>
<comment type="similarity">
    <text evidence="2 9">Belongs to the FPP/GGPP synthase family.</text>
</comment>
<dbReference type="GO" id="GO:0005737">
    <property type="term" value="C:cytoplasm"/>
    <property type="evidence" value="ECO:0007669"/>
    <property type="project" value="TreeGrafter"/>
</dbReference>
<dbReference type="CDD" id="cd00685">
    <property type="entry name" value="Trans_IPPS_HT"/>
    <property type="match status" value="1"/>
</dbReference>
<evidence type="ECO:0000313" key="11">
    <source>
        <dbReference type="Proteomes" id="UP001151699"/>
    </source>
</evidence>
<dbReference type="EMBL" id="WJQU01000002">
    <property type="protein sequence ID" value="KAJ6641196.1"/>
    <property type="molecule type" value="Genomic_DNA"/>
</dbReference>
<dbReference type="Proteomes" id="UP001151699">
    <property type="component" value="Chromosome B"/>
</dbReference>
<keyword evidence="3 9" id="KW-0808">Transferase</keyword>
<dbReference type="GO" id="GO:0046872">
    <property type="term" value="F:metal ion binding"/>
    <property type="evidence" value="ECO:0007669"/>
    <property type="project" value="UniProtKB-KW"/>
</dbReference>
<evidence type="ECO:0000256" key="8">
    <source>
        <dbReference type="ARBA" id="ARBA00034546"/>
    </source>
</evidence>
<dbReference type="Pfam" id="PF00348">
    <property type="entry name" value="polyprenyl_synt"/>
    <property type="match status" value="1"/>
</dbReference>
<evidence type="ECO:0000256" key="2">
    <source>
        <dbReference type="ARBA" id="ARBA00006706"/>
    </source>
</evidence>
<dbReference type="GO" id="GO:0042811">
    <property type="term" value="P:pheromone biosynthetic process"/>
    <property type="evidence" value="ECO:0007669"/>
    <property type="project" value="UniProtKB-ARBA"/>
</dbReference>
<dbReference type="PANTHER" id="PTHR11525:SF0">
    <property type="entry name" value="FARNESYL PYROPHOSPHATE SYNTHASE"/>
    <property type="match status" value="1"/>
</dbReference>
<keyword evidence="5" id="KW-0460">Magnesium</keyword>
<dbReference type="SFLD" id="SFLDS00005">
    <property type="entry name" value="Isoprenoid_Synthase_Type_I"/>
    <property type="match status" value="1"/>
</dbReference>
<evidence type="ECO:0000256" key="5">
    <source>
        <dbReference type="ARBA" id="ARBA00022842"/>
    </source>
</evidence>
<keyword evidence="6" id="KW-0414">Isoprene biosynthesis</keyword>
<evidence type="ECO:0000313" key="10">
    <source>
        <dbReference type="EMBL" id="KAJ6641196.1"/>
    </source>
</evidence>
<dbReference type="InterPro" id="IPR033749">
    <property type="entry name" value="Polyprenyl_synt_CS"/>
</dbReference>
<organism evidence="10 11">
    <name type="scientific">Pseudolycoriella hygida</name>
    <dbReference type="NCBI Taxonomy" id="35572"/>
    <lineage>
        <taxon>Eukaryota</taxon>
        <taxon>Metazoa</taxon>
        <taxon>Ecdysozoa</taxon>
        <taxon>Arthropoda</taxon>
        <taxon>Hexapoda</taxon>
        <taxon>Insecta</taxon>
        <taxon>Pterygota</taxon>
        <taxon>Neoptera</taxon>
        <taxon>Endopterygota</taxon>
        <taxon>Diptera</taxon>
        <taxon>Nematocera</taxon>
        <taxon>Sciaroidea</taxon>
        <taxon>Sciaridae</taxon>
        <taxon>Pseudolycoriella</taxon>
    </lineage>
</organism>
<evidence type="ECO:0000256" key="1">
    <source>
        <dbReference type="ARBA" id="ARBA00001946"/>
    </source>
</evidence>
<evidence type="ECO:0000256" key="4">
    <source>
        <dbReference type="ARBA" id="ARBA00022723"/>
    </source>
</evidence>
<dbReference type="SUPFAM" id="SSF48576">
    <property type="entry name" value="Terpenoid synthases"/>
    <property type="match status" value="1"/>
</dbReference>